<dbReference type="InterPro" id="IPR004344">
    <property type="entry name" value="TTL/TTLL_fam"/>
</dbReference>
<evidence type="ECO:0000256" key="3">
    <source>
        <dbReference type="ARBA" id="ARBA00022840"/>
    </source>
</evidence>
<feature type="compositionally biased region" description="Gly residues" evidence="4">
    <location>
        <begin position="445"/>
        <end position="489"/>
    </location>
</feature>
<dbReference type="GO" id="GO:0036064">
    <property type="term" value="C:ciliary basal body"/>
    <property type="evidence" value="ECO:0007669"/>
    <property type="project" value="TreeGrafter"/>
</dbReference>
<dbReference type="SUPFAM" id="SSF56059">
    <property type="entry name" value="Glutathione synthetase ATP-binding domain-like"/>
    <property type="match status" value="1"/>
</dbReference>
<sequence length="661" mass="63695">MPAFQDVLCEAALRNLGIPLNNKKGRQKPRRSSSGGDAFDYFGLFRLSLSSSCGTWHGDVNTSSHGGGGGGGSANGGSNGGSSSSSSAGLTAASAPSTAAACACDYPCRSGHCPPALNPNAAAPPPLAAAAPARTVTVAGDCLRFEHLESKCSLALALRASGLAHMSPETVCLRWDEALPPAAAARVARAAPWVLKRDGGSGGHDVFVVTRAADADALIAAAAALQAALPFHAERAAIPGWALQRHVDAPLLVRGGRKFHARVYALALDGSVRDDCCGGGGAAGNSSGGGCLCCCGGGECGSDGGGGECGSGTSGNGDATAAVTGTESVSIGGGSSGGGGSGGGGGGGGGSGCGSCSTGGSGSGGVFYVHDRVEVRVAAQRFDASDFTARAAHITNGAGGSDTARLLARNVLELADEEPRLRAFVADIMRRVLLPPPRRRSQQRGSGGSCDGGSSGDEGCDSDGGGSGGSGSDGGSGGDEGGGCDSGDGSSGGGCVGGGGSGGGGGGGGSCQRATSSCGSGMNGDGGSGDSSSASGGNSSGGSGSGGGGSASASGCCRCARASAGAAPGAGSTARQRSFALLAFDVMLDSARRPWLLEVNHNPAVPSREVLAGEGECGDAFWEHLVGLCQDIIEVTALEVGGAPARAEREHAGFGAALHCH</sequence>
<evidence type="ECO:0000313" key="5">
    <source>
        <dbReference type="EMBL" id="KAG5174982.1"/>
    </source>
</evidence>
<dbReference type="Proteomes" id="UP000664859">
    <property type="component" value="Unassembled WGS sequence"/>
</dbReference>
<dbReference type="PANTHER" id="PTHR12241">
    <property type="entry name" value="TUBULIN POLYGLUTAMYLASE"/>
    <property type="match status" value="1"/>
</dbReference>
<evidence type="ECO:0000256" key="2">
    <source>
        <dbReference type="ARBA" id="ARBA00022741"/>
    </source>
</evidence>
<dbReference type="PANTHER" id="PTHR12241:SF147">
    <property type="entry name" value="TUBULIN POLYGLUTAMYLASE TTLL7"/>
    <property type="match status" value="1"/>
</dbReference>
<dbReference type="GO" id="GO:0070740">
    <property type="term" value="F:tubulin-glutamic acid ligase activity"/>
    <property type="evidence" value="ECO:0007669"/>
    <property type="project" value="TreeGrafter"/>
</dbReference>
<comment type="caution">
    <text evidence="5">The sequence shown here is derived from an EMBL/GenBank/DDBJ whole genome shotgun (WGS) entry which is preliminary data.</text>
</comment>
<dbReference type="GO" id="GO:0005524">
    <property type="term" value="F:ATP binding"/>
    <property type="evidence" value="ECO:0007669"/>
    <property type="project" value="UniProtKB-KW"/>
</dbReference>
<accession>A0A835YJG6</accession>
<dbReference type="Pfam" id="PF03133">
    <property type="entry name" value="TTL"/>
    <property type="match status" value="1"/>
</dbReference>
<dbReference type="AlphaFoldDB" id="A0A835YJG6"/>
<keyword evidence="6" id="KW-1185">Reference proteome</keyword>
<reference evidence="5" key="1">
    <citation type="submission" date="2021-02" db="EMBL/GenBank/DDBJ databases">
        <title>First Annotated Genome of the Yellow-green Alga Tribonema minus.</title>
        <authorList>
            <person name="Mahan K.M."/>
        </authorList>
    </citation>
    <scope>NUCLEOTIDE SEQUENCE</scope>
    <source>
        <strain evidence="5">UTEX B ZZ1240</strain>
    </source>
</reference>
<feature type="region of interest" description="Disordered" evidence="4">
    <location>
        <begin position="506"/>
        <end position="545"/>
    </location>
</feature>
<feature type="region of interest" description="Disordered" evidence="4">
    <location>
        <begin position="435"/>
        <end position="489"/>
    </location>
</feature>
<organism evidence="5 6">
    <name type="scientific">Tribonema minus</name>
    <dbReference type="NCBI Taxonomy" id="303371"/>
    <lineage>
        <taxon>Eukaryota</taxon>
        <taxon>Sar</taxon>
        <taxon>Stramenopiles</taxon>
        <taxon>Ochrophyta</taxon>
        <taxon>PX clade</taxon>
        <taxon>Xanthophyceae</taxon>
        <taxon>Tribonematales</taxon>
        <taxon>Tribonemataceae</taxon>
        <taxon>Tribonema</taxon>
    </lineage>
</organism>
<evidence type="ECO:0000256" key="4">
    <source>
        <dbReference type="SAM" id="MobiDB-lite"/>
    </source>
</evidence>
<keyword evidence="3" id="KW-0067">ATP-binding</keyword>
<name>A0A835YJG6_9STRA</name>
<dbReference type="GO" id="GO:0000226">
    <property type="term" value="P:microtubule cytoskeleton organization"/>
    <property type="evidence" value="ECO:0007669"/>
    <property type="project" value="TreeGrafter"/>
</dbReference>
<dbReference type="GO" id="GO:0015631">
    <property type="term" value="F:tubulin binding"/>
    <property type="evidence" value="ECO:0007669"/>
    <property type="project" value="TreeGrafter"/>
</dbReference>
<feature type="region of interest" description="Disordered" evidence="4">
    <location>
        <begin position="64"/>
        <end position="90"/>
    </location>
</feature>
<dbReference type="EMBL" id="JAFCMP010000556">
    <property type="protein sequence ID" value="KAG5174982.1"/>
    <property type="molecule type" value="Genomic_DNA"/>
</dbReference>
<evidence type="ECO:0000313" key="6">
    <source>
        <dbReference type="Proteomes" id="UP000664859"/>
    </source>
</evidence>
<dbReference type="Gene3D" id="3.30.470.20">
    <property type="entry name" value="ATP-grasp fold, B domain"/>
    <property type="match status" value="1"/>
</dbReference>
<feature type="compositionally biased region" description="Low complexity" evidence="4">
    <location>
        <begin position="81"/>
        <end position="90"/>
    </location>
</feature>
<keyword evidence="1" id="KW-0436">Ligase</keyword>
<evidence type="ECO:0000256" key="1">
    <source>
        <dbReference type="ARBA" id="ARBA00022598"/>
    </source>
</evidence>
<gene>
    <name evidence="5" type="ORF">JKP88DRAFT_339728</name>
</gene>
<keyword evidence="2" id="KW-0547">Nucleotide-binding</keyword>
<protein>
    <submittedName>
        <fullName evidence="5">Uncharacterized protein</fullName>
    </submittedName>
</protein>
<proteinExistence type="predicted"/>
<feature type="compositionally biased region" description="Gly residues" evidence="4">
    <location>
        <begin position="65"/>
        <end position="80"/>
    </location>
</feature>